<protein>
    <submittedName>
        <fullName evidence="1">Uncharacterized protein</fullName>
    </submittedName>
</protein>
<dbReference type="Proteomes" id="UP000030121">
    <property type="component" value="Unassembled WGS sequence"/>
</dbReference>
<dbReference type="eggNOG" id="ENOG502ZYQE">
    <property type="taxonomic scope" value="Bacteria"/>
</dbReference>
<dbReference type="EMBL" id="JRLW01000005">
    <property type="protein sequence ID" value="KGO89764.1"/>
    <property type="molecule type" value="Genomic_DNA"/>
</dbReference>
<name>A0A0A2MBX4_9FLAO</name>
<keyword evidence="2" id="KW-1185">Reference proteome</keyword>
<evidence type="ECO:0000313" key="2">
    <source>
        <dbReference type="Proteomes" id="UP000030121"/>
    </source>
</evidence>
<organism evidence="1 2">
    <name type="scientific">Flavobacterium suncheonense GH29-5 = DSM 17707</name>
    <dbReference type="NCBI Taxonomy" id="1121899"/>
    <lineage>
        <taxon>Bacteria</taxon>
        <taxon>Pseudomonadati</taxon>
        <taxon>Bacteroidota</taxon>
        <taxon>Flavobacteriia</taxon>
        <taxon>Flavobacteriales</taxon>
        <taxon>Flavobacteriaceae</taxon>
        <taxon>Flavobacterium</taxon>
    </lineage>
</organism>
<reference evidence="1 2" key="1">
    <citation type="submission" date="2013-09" db="EMBL/GenBank/DDBJ databases">
        <authorList>
            <person name="Zeng Z."/>
            <person name="Chen C."/>
        </authorList>
    </citation>
    <scope>NUCLEOTIDE SEQUENCE [LARGE SCALE GENOMIC DNA]</scope>
    <source>
        <strain evidence="1 2">GH29-5</strain>
    </source>
</reference>
<accession>A0A0A2MBX4</accession>
<sequence length="133" mass="15807">MDGFKTITKSVMKTTAAKLGMTPELYEWAILEAFTKWCGKYAHNNDQLQECLTNQRLFNWFQAEYRKLEKEFEWLTAPFETLKEVDYKMCYKKCTEKIFDIYPKPLIEEIRGYPVQKSIPVSGIKIKFNQLLN</sequence>
<evidence type="ECO:0000313" key="1">
    <source>
        <dbReference type="EMBL" id="KGO89764.1"/>
    </source>
</evidence>
<dbReference type="STRING" id="1121899.GCA_000430025_01850"/>
<proteinExistence type="predicted"/>
<gene>
    <name evidence="1" type="ORF">Q764_06140</name>
</gene>
<comment type="caution">
    <text evidence="1">The sequence shown here is derived from an EMBL/GenBank/DDBJ whole genome shotgun (WGS) entry which is preliminary data.</text>
</comment>
<dbReference type="AlphaFoldDB" id="A0A0A2MBX4"/>